<dbReference type="PANTHER" id="PTHR11766:SF0">
    <property type="entry name" value="TYROSINE--TRNA LIGASE, MITOCHONDRIAL"/>
    <property type="match status" value="1"/>
</dbReference>
<evidence type="ECO:0000256" key="6">
    <source>
        <dbReference type="ARBA" id="ARBA00022917"/>
    </source>
</evidence>
<dbReference type="Pfam" id="PF22421">
    <property type="entry name" value="SYY_C-terminal"/>
    <property type="match status" value="1"/>
</dbReference>
<comment type="catalytic activity">
    <reaction evidence="9 11">
        <text>tRNA(Tyr) + L-tyrosine + ATP = L-tyrosyl-tRNA(Tyr) + AMP + diphosphate + H(+)</text>
        <dbReference type="Rhea" id="RHEA:10220"/>
        <dbReference type="Rhea" id="RHEA-COMP:9706"/>
        <dbReference type="Rhea" id="RHEA-COMP:9707"/>
        <dbReference type="ChEBI" id="CHEBI:15378"/>
        <dbReference type="ChEBI" id="CHEBI:30616"/>
        <dbReference type="ChEBI" id="CHEBI:33019"/>
        <dbReference type="ChEBI" id="CHEBI:58315"/>
        <dbReference type="ChEBI" id="CHEBI:78442"/>
        <dbReference type="ChEBI" id="CHEBI:78536"/>
        <dbReference type="ChEBI" id="CHEBI:456215"/>
        <dbReference type="EC" id="6.1.1.1"/>
    </reaction>
</comment>
<keyword evidence="7 11" id="KW-0030">Aminoacyl-tRNA synthetase</keyword>
<reference evidence="14 15" key="1">
    <citation type="submission" date="2019-01" db="EMBL/GenBank/DDBJ databases">
        <title>Nuclear Genome Assembly of the Microalgal Biofuel strain Nannochloropsis salina CCMP1776.</title>
        <authorList>
            <person name="Hovde B."/>
        </authorList>
    </citation>
    <scope>NUCLEOTIDE SEQUENCE [LARGE SCALE GENOMIC DNA]</scope>
    <source>
        <strain evidence="14 15">CCMP1776</strain>
    </source>
</reference>
<dbReference type="CDD" id="cd00805">
    <property type="entry name" value="TyrRS_core"/>
    <property type="match status" value="1"/>
</dbReference>
<dbReference type="GO" id="GO:0005829">
    <property type="term" value="C:cytosol"/>
    <property type="evidence" value="ECO:0007669"/>
    <property type="project" value="TreeGrafter"/>
</dbReference>
<feature type="compositionally biased region" description="Basic and acidic residues" evidence="12">
    <location>
        <begin position="175"/>
        <end position="189"/>
    </location>
</feature>
<dbReference type="InterPro" id="IPR002305">
    <property type="entry name" value="aa-tRNA-synth_Ic"/>
</dbReference>
<evidence type="ECO:0000256" key="3">
    <source>
        <dbReference type="ARBA" id="ARBA00022741"/>
    </source>
</evidence>
<dbReference type="SMART" id="SM00727">
    <property type="entry name" value="STI1"/>
    <property type="match status" value="1"/>
</dbReference>
<feature type="region of interest" description="Disordered" evidence="12">
    <location>
        <begin position="120"/>
        <end position="189"/>
    </location>
</feature>
<evidence type="ECO:0000256" key="9">
    <source>
        <dbReference type="ARBA" id="ARBA00048248"/>
    </source>
</evidence>
<feature type="compositionally biased region" description="Gly residues" evidence="12">
    <location>
        <begin position="277"/>
        <end position="299"/>
    </location>
</feature>
<dbReference type="Gene3D" id="3.40.50.620">
    <property type="entry name" value="HUPs"/>
    <property type="match status" value="1"/>
</dbReference>
<evidence type="ECO:0000256" key="1">
    <source>
        <dbReference type="ARBA" id="ARBA00013160"/>
    </source>
</evidence>
<evidence type="ECO:0000256" key="11">
    <source>
        <dbReference type="RuleBase" id="RU361234"/>
    </source>
</evidence>
<dbReference type="CDD" id="cd00165">
    <property type="entry name" value="S4"/>
    <property type="match status" value="1"/>
</dbReference>
<organism evidence="14 15">
    <name type="scientific">Nannochloropsis salina CCMP1776</name>
    <dbReference type="NCBI Taxonomy" id="1027361"/>
    <lineage>
        <taxon>Eukaryota</taxon>
        <taxon>Sar</taxon>
        <taxon>Stramenopiles</taxon>
        <taxon>Ochrophyta</taxon>
        <taxon>Eustigmatophyceae</taxon>
        <taxon>Eustigmatales</taxon>
        <taxon>Monodopsidaceae</taxon>
        <taxon>Microchloropsis</taxon>
        <taxon>Microchloropsis salina</taxon>
    </lineage>
</organism>
<dbReference type="Gene3D" id="3.10.290.10">
    <property type="entry name" value="RNA-binding S4 domain"/>
    <property type="match status" value="1"/>
</dbReference>
<keyword evidence="6 11" id="KW-0648">Protein biosynthesis</keyword>
<evidence type="ECO:0000256" key="12">
    <source>
        <dbReference type="SAM" id="MobiDB-lite"/>
    </source>
</evidence>
<keyword evidence="5 10" id="KW-0694">RNA-binding</keyword>
<dbReference type="EC" id="6.1.1.1" evidence="1 11"/>
<keyword evidence="2 11" id="KW-0436">Ligase</keyword>
<dbReference type="InterPro" id="IPR014729">
    <property type="entry name" value="Rossmann-like_a/b/a_fold"/>
</dbReference>
<evidence type="ECO:0000256" key="10">
    <source>
        <dbReference type="PROSITE-ProRule" id="PRU00182"/>
    </source>
</evidence>
<dbReference type="FunFam" id="1.10.240.10:FF:000001">
    <property type="entry name" value="Tyrosine--tRNA ligase"/>
    <property type="match status" value="1"/>
</dbReference>
<dbReference type="InterPro" id="IPR024088">
    <property type="entry name" value="Tyr-tRNA-ligase_bac-type"/>
</dbReference>
<dbReference type="OrthoDB" id="337870at2759"/>
<dbReference type="PRINTS" id="PR01040">
    <property type="entry name" value="TRNASYNTHTYR"/>
</dbReference>
<comment type="similarity">
    <text evidence="11">Belongs to the class-I aminoacyl-tRNA synthetase family.</text>
</comment>
<dbReference type="PANTHER" id="PTHR11766">
    <property type="entry name" value="TYROSYL-TRNA SYNTHETASE"/>
    <property type="match status" value="1"/>
</dbReference>
<dbReference type="SUPFAM" id="SSF52374">
    <property type="entry name" value="Nucleotidylyl transferase"/>
    <property type="match status" value="1"/>
</dbReference>
<dbReference type="GO" id="GO:0006437">
    <property type="term" value="P:tyrosyl-tRNA aminoacylation"/>
    <property type="evidence" value="ECO:0007669"/>
    <property type="project" value="InterPro"/>
</dbReference>
<dbReference type="NCBIfam" id="TIGR00234">
    <property type="entry name" value="tyrS"/>
    <property type="match status" value="1"/>
</dbReference>
<dbReference type="GO" id="GO:0004831">
    <property type="term" value="F:tyrosine-tRNA ligase activity"/>
    <property type="evidence" value="ECO:0007669"/>
    <property type="project" value="UniProtKB-EC"/>
</dbReference>
<dbReference type="Proteomes" id="UP000355283">
    <property type="component" value="Unassembled WGS sequence"/>
</dbReference>
<keyword evidence="3 11" id="KW-0547">Nucleotide-binding</keyword>
<evidence type="ECO:0000313" key="15">
    <source>
        <dbReference type="Proteomes" id="UP000355283"/>
    </source>
</evidence>
<evidence type="ECO:0000256" key="8">
    <source>
        <dbReference type="ARBA" id="ARBA00033323"/>
    </source>
</evidence>
<dbReference type="Pfam" id="PF00579">
    <property type="entry name" value="tRNA-synt_1b"/>
    <property type="match status" value="1"/>
</dbReference>
<keyword evidence="15" id="KW-1185">Reference proteome</keyword>
<proteinExistence type="inferred from homology"/>
<evidence type="ECO:0000259" key="13">
    <source>
        <dbReference type="SMART" id="SM00727"/>
    </source>
</evidence>
<evidence type="ECO:0000256" key="2">
    <source>
        <dbReference type="ARBA" id="ARBA00022598"/>
    </source>
</evidence>
<feature type="compositionally biased region" description="Low complexity" evidence="12">
    <location>
        <begin position="146"/>
        <end position="174"/>
    </location>
</feature>
<accession>A0A4D9CNM3</accession>
<protein>
    <recommendedName>
        <fullName evidence="1 11">Tyrosine--tRNA ligase</fullName>
        <ecNumber evidence="1 11">6.1.1.1</ecNumber>
    </recommendedName>
    <alternativeName>
        <fullName evidence="8 11">Tyrosyl-tRNA synthetase</fullName>
    </alternativeName>
</protein>
<dbReference type="Gene3D" id="1.10.260.100">
    <property type="match status" value="1"/>
</dbReference>
<dbReference type="EMBL" id="SDOX01000183">
    <property type="protein sequence ID" value="TFJ80114.1"/>
    <property type="molecule type" value="Genomic_DNA"/>
</dbReference>
<evidence type="ECO:0000256" key="4">
    <source>
        <dbReference type="ARBA" id="ARBA00022840"/>
    </source>
</evidence>
<dbReference type="InterPro" id="IPR036986">
    <property type="entry name" value="S4_RNA-bd_sf"/>
</dbReference>
<evidence type="ECO:0000256" key="7">
    <source>
        <dbReference type="ARBA" id="ARBA00023146"/>
    </source>
</evidence>
<keyword evidence="4 11" id="KW-0067">ATP-binding</keyword>
<dbReference type="PROSITE" id="PS50889">
    <property type="entry name" value="S4"/>
    <property type="match status" value="1"/>
</dbReference>
<dbReference type="GO" id="GO:0003723">
    <property type="term" value="F:RNA binding"/>
    <property type="evidence" value="ECO:0007669"/>
    <property type="project" value="UniProtKB-KW"/>
</dbReference>
<dbReference type="AlphaFoldDB" id="A0A4D9CNM3"/>
<dbReference type="GO" id="GO:0005524">
    <property type="term" value="F:ATP binding"/>
    <property type="evidence" value="ECO:0007669"/>
    <property type="project" value="UniProtKB-KW"/>
</dbReference>
<dbReference type="Gene3D" id="1.10.240.10">
    <property type="entry name" value="Tyrosyl-Transfer RNA Synthetase"/>
    <property type="match status" value="1"/>
</dbReference>
<dbReference type="InterPro" id="IPR054608">
    <property type="entry name" value="SYY-like_C"/>
</dbReference>
<comment type="caution">
    <text evidence="14">The sequence shown here is derived from an EMBL/GenBank/DDBJ whole genome shotgun (WGS) entry which is preliminary data.</text>
</comment>
<dbReference type="InterPro" id="IPR006636">
    <property type="entry name" value="STI1_HS-bd"/>
</dbReference>
<dbReference type="InterPro" id="IPR002307">
    <property type="entry name" value="Tyr-tRNA-ligase"/>
</dbReference>
<gene>
    <name evidence="14" type="ORF">NSK_008671</name>
</gene>
<evidence type="ECO:0000256" key="5">
    <source>
        <dbReference type="ARBA" id="ARBA00022884"/>
    </source>
</evidence>
<feature type="region of interest" description="Disordered" evidence="12">
    <location>
        <begin position="268"/>
        <end position="300"/>
    </location>
</feature>
<name>A0A4D9CNM3_9STRA</name>
<sequence>MCSGTLSSAFTVPLRPWESCGSVIYQQRLPQSARAMSTLDVSSRRRPAGSFLKRGSALLRAAGAAAETGKEVDATKLAAELAAIKPMKIKEIKAELEERGVDWKDLLEKEEFMHRLASARVQGITKPSPSVEETNEEAASTVGGDQSQTQSANSSSSSSSFSSSSSSSSSTTYSEGKEKGGGKTKVAKVDEATRHSEVLAEVMKLKISEIKKELDLLKIPHSSFFEKREFAEALARARLNPPSTTSRGDNVDPDEDPSQYRFVEVKRMPREGDGEGGRTGGRAGAGAGAGTGAGAGGGDPFSDMFNPRGGGAASGGGGGFADAFFRQAGGAGGARGSPFGGGGFGGMPGMGGVDPSMLASIMSNPRAQAAFQRAQRNPKVMAALQDVLANPGNFSKYANDKEISSILNELHNAEPVTASASQAIPTDFKSNFLQTLSARGYIHQCTDFKALDEACAAGKPIAAYLGFDATAPSLHVGSLLQIMILRHLQKSGHKPLVLMGGGTTKVGDPSGKDEARKLMTYETIQGNIASISEVFRRFLAFGDGATDALLVNNDEWLSPLRYLDFLRDYGQHFTINRMLNFESVKMRLDRESPLSFLEFNYMILQAYDFLELSRRYQARLQLGGSDQWGNIINGVELARKVDGRHLFGLTAPLMTTSDGKKMGKTASGAVWLKKELLSEYDYWQFWRNTNDADVTRFLKLFTEVPLEKIVELARLEGAGINEAKVILADEATKLLHGEECLKEIHATVANLFAGGSTEDTAALPRVVVTKSELGDAGVQVAELFVRLDLAKSKAEARRLIKGGGARLNGEQIKEETFVVTVDSFDKPEIMLSAGKKKHGMIELSG</sequence>
<evidence type="ECO:0000313" key="14">
    <source>
        <dbReference type="EMBL" id="TFJ80114.1"/>
    </source>
</evidence>
<dbReference type="HAMAP" id="MF_02006">
    <property type="entry name" value="Tyr_tRNA_synth_type1"/>
    <property type="match status" value="1"/>
</dbReference>
<dbReference type="SUPFAM" id="SSF55174">
    <property type="entry name" value="Alpha-L RNA-binding motif"/>
    <property type="match status" value="1"/>
</dbReference>
<feature type="domain" description="STI1" evidence="13">
    <location>
        <begin position="354"/>
        <end position="397"/>
    </location>
</feature>
<dbReference type="InterPro" id="IPR024107">
    <property type="entry name" value="Tyr-tRNA-ligase_bac_1"/>
</dbReference>